<name>A0A8J5X6N9_DIALT</name>
<dbReference type="AlphaFoldDB" id="A0A8J5X6N9"/>
<evidence type="ECO:0000313" key="2">
    <source>
        <dbReference type="Proteomes" id="UP000751190"/>
    </source>
</evidence>
<protein>
    <submittedName>
        <fullName evidence="1">Uncharacterized protein</fullName>
    </submittedName>
</protein>
<reference evidence="1" key="1">
    <citation type="submission" date="2021-05" db="EMBL/GenBank/DDBJ databases">
        <title>The genome of the haptophyte Pavlova lutheri (Diacronema luteri, Pavlovales) - a model for lipid biosynthesis in eukaryotic algae.</title>
        <authorList>
            <person name="Hulatt C.J."/>
            <person name="Posewitz M.C."/>
        </authorList>
    </citation>
    <scope>NUCLEOTIDE SEQUENCE</scope>
    <source>
        <strain evidence="1">NIVA-4/92</strain>
    </source>
</reference>
<evidence type="ECO:0000313" key="1">
    <source>
        <dbReference type="EMBL" id="KAG8457092.1"/>
    </source>
</evidence>
<sequence length="200" mass="21919">MVKPMWSTAHASMDGGQSRQLRRLIDSELATSVRSRALADERAHALASTGGQLPPFPTVHSSLGVQRWVRDHHVHYPPSGAAARDARSLPMRGPNPPAYWLHERRPPPPGATSSSEVGAHMREWGGLYNQTTFDINLASARGQASLELLRQHHTALPFVPSQHTAAMPVPGYSLPYRAAHQHRPMLESAQIGAFHHAPLV</sequence>
<organism evidence="1 2">
    <name type="scientific">Diacronema lutheri</name>
    <name type="common">Unicellular marine alga</name>
    <name type="synonym">Monochrysis lutheri</name>
    <dbReference type="NCBI Taxonomy" id="2081491"/>
    <lineage>
        <taxon>Eukaryota</taxon>
        <taxon>Haptista</taxon>
        <taxon>Haptophyta</taxon>
        <taxon>Pavlovophyceae</taxon>
        <taxon>Pavlovales</taxon>
        <taxon>Pavlovaceae</taxon>
        <taxon>Diacronema</taxon>
    </lineage>
</organism>
<dbReference type="OrthoDB" id="10466965at2759"/>
<proteinExistence type="predicted"/>
<accession>A0A8J5X6N9</accession>
<keyword evidence="2" id="KW-1185">Reference proteome</keyword>
<gene>
    <name evidence="1" type="ORF">KFE25_009852</name>
</gene>
<dbReference type="EMBL" id="JAGTXO010000083">
    <property type="protein sequence ID" value="KAG8457092.1"/>
    <property type="molecule type" value="Genomic_DNA"/>
</dbReference>
<comment type="caution">
    <text evidence="1">The sequence shown here is derived from an EMBL/GenBank/DDBJ whole genome shotgun (WGS) entry which is preliminary data.</text>
</comment>
<dbReference type="Proteomes" id="UP000751190">
    <property type="component" value="Unassembled WGS sequence"/>
</dbReference>